<keyword evidence="2" id="KW-0564">Palmitate</keyword>
<sequence length="518" mass="55727">MGPADRAQGGARDMTHYRAFPLIFLLATMDGCAVGPDYTRPDMVKNAAYRPGFMSKSIHGTPGAGPSGARQTLLEGADVSGQWWRAFGSPKLDALIARACAGSPNLAALKARLKSAYEQTDAQGSSLLPTIAASFNPTKNKTSRAYSPVPGNNRYLYGLQTAQLAITYQPDIWGGNRRAVESQAAQAQAQRFELIAATNTLINNVLVAVITQARLRAQLAATGQITAVQQRIYDVMEKQFALGDVSKAQLLAQRAALSQAQSLMPDLRLQLAKMHDLIAALIGTTPDEVLPEFNLEDFQLPANLPVTLPSGLLDQRPDIRQAEARLHAATADLGVAIADRLPNVQLSAFPGQAVNAMNQFFAPGMGNWSIAAMVTQPIFQGGALLHTQRARRAEVTAAVATYRDTVLSAIQDVADCLHALQQDADALSISAANEKAAVESFSISRSQADIGDISPVLLQASVQIELEARLNLISARADRYLDSVALFQAVGGGWWHRQDADMPDPGTDWRAAFQQRDY</sequence>
<evidence type="ECO:0000256" key="2">
    <source>
        <dbReference type="RuleBase" id="RU362097"/>
    </source>
</evidence>
<dbReference type="Proteomes" id="UP001163831">
    <property type="component" value="Chromosome"/>
</dbReference>
<comment type="subcellular location">
    <subcellularLocation>
        <location evidence="2">Cell membrane</location>
        <topology evidence="2">Lipid-anchor</topology>
    </subcellularLocation>
</comment>
<dbReference type="InterPro" id="IPR003423">
    <property type="entry name" value="OMP_efflux"/>
</dbReference>
<proteinExistence type="inferred from homology"/>
<dbReference type="SUPFAM" id="SSF56954">
    <property type="entry name" value="Outer membrane efflux proteins (OEP)"/>
    <property type="match status" value="1"/>
</dbReference>
<dbReference type="Gene3D" id="1.20.1600.10">
    <property type="entry name" value="Outer membrane efflux proteins (OEP)"/>
    <property type="match status" value="1"/>
</dbReference>
<dbReference type="Gene3D" id="2.20.200.10">
    <property type="entry name" value="Outer membrane efflux proteins (OEP)"/>
    <property type="match status" value="1"/>
</dbReference>
<dbReference type="RefSeq" id="WP_319806656.1">
    <property type="nucleotide sequence ID" value="NZ_CP107052.1"/>
</dbReference>
<accession>A0ABY6GHT0</accession>
<name>A0ABY6GHT0_9PROT</name>
<keyword evidence="2" id="KW-0472">Membrane</keyword>
<dbReference type="EMBL" id="CP107052">
    <property type="protein sequence ID" value="UYH51062.1"/>
    <property type="molecule type" value="Genomic_DNA"/>
</dbReference>
<evidence type="ECO:0000313" key="4">
    <source>
        <dbReference type="Proteomes" id="UP001163831"/>
    </source>
</evidence>
<protein>
    <submittedName>
        <fullName evidence="3">Efflux transporter outer membrane subunit</fullName>
    </submittedName>
</protein>
<evidence type="ECO:0000313" key="3">
    <source>
        <dbReference type="EMBL" id="UYH51062.1"/>
    </source>
</evidence>
<organism evidence="3 4">
    <name type="scientific">Candidatus Kirkpatrickella diaphorinae</name>
    <dbReference type="NCBI Taxonomy" id="2984322"/>
    <lineage>
        <taxon>Bacteria</taxon>
        <taxon>Pseudomonadati</taxon>
        <taxon>Pseudomonadota</taxon>
        <taxon>Alphaproteobacteria</taxon>
        <taxon>Acetobacterales</taxon>
        <taxon>Acetobacteraceae</taxon>
        <taxon>Candidatus Kirkpatrickella</taxon>
    </lineage>
</organism>
<dbReference type="InterPro" id="IPR010131">
    <property type="entry name" value="MdtP/NodT-like"/>
</dbReference>
<comment type="similarity">
    <text evidence="1 2">Belongs to the outer membrane factor (OMF) (TC 1.B.17) family.</text>
</comment>
<dbReference type="Pfam" id="PF02321">
    <property type="entry name" value="OEP"/>
    <property type="match status" value="2"/>
</dbReference>
<keyword evidence="4" id="KW-1185">Reference proteome</keyword>
<keyword evidence="2" id="KW-0812">Transmembrane</keyword>
<reference evidence="3" key="1">
    <citation type="submission" date="2022-10" db="EMBL/GenBank/DDBJ databases">
        <title>Candidatus Kirkpatrella diaphorinas gen. nov., sp. nov., an uncultured endosymbiont identified in a population of Diaphorina citri from Hawaii.</title>
        <authorList>
            <person name="Henry E.M."/>
            <person name="Carlson C.R."/>
            <person name="Kuo Y.-W."/>
        </authorList>
    </citation>
    <scope>NUCLEOTIDE SEQUENCE</scope>
    <source>
        <strain evidence="3">CADCRV1</strain>
    </source>
</reference>
<evidence type="ECO:0000256" key="1">
    <source>
        <dbReference type="ARBA" id="ARBA00007613"/>
    </source>
</evidence>
<keyword evidence="2" id="KW-1134">Transmembrane beta strand</keyword>
<dbReference type="PANTHER" id="PTHR30203">
    <property type="entry name" value="OUTER MEMBRANE CATION EFFLUX PROTEIN"/>
    <property type="match status" value="1"/>
</dbReference>
<dbReference type="PANTHER" id="PTHR30203:SF33">
    <property type="entry name" value="BLR4455 PROTEIN"/>
    <property type="match status" value="1"/>
</dbReference>
<dbReference type="NCBIfam" id="TIGR01845">
    <property type="entry name" value="outer_NodT"/>
    <property type="match status" value="1"/>
</dbReference>
<gene>
    <name evidence="3" type="ORF">N5W20_08210</name>
</gene>
<keyword evidence="2" id="KW-0449">Lipoprotein</keyword>